<keyword evidence="1" id="KW-0805">Transcription regulation</keyword>
<evidence type="ECO:0000313" key="6">
    <source>
        <dbReference type="EMBL" id="KHL25011.1"/>
    </source>
</evidence>
<gene>
    <name evidence="6" type="ORF">PK98_14345</name>
</gene>
<name>A0A0B2BZ81_9SPHN</name>
<dbReference type="Gene3D" id="1.10.357.10">
    <property type="entry name" value="Tetracycline Repressor, domain 2"/>
    <property type="match status" value="1"/>
</dbReference>
<dbReference type="PROSITE" id="PS50977">
    <property type="entry name" value="HTH_TETR_2"/>
    <property type="match status" value="1"/>
</dbReference>
<dbReference type="OrthoDB" id="9816431at2"/>
<organism evidence="6 7">
    <name type="scientific">Croceibacterium mercuriale</name>
    <dbReference type="NCBI Taxonomy" id="1572751"/>
    <lineage>
        <taxon>Bacteria</taxon>
        <taxon>Pseudomonadati</taxon>
        <taxon>Pseudomonadota</taxon>
        <taxon>Alphaproteobacteria</taxon>
        <taxon>Sphingomonadales</taxon>
        <taxon>Erythrobacteraceae</taxon>
        <taxon>Croceibacterium</taxon>
    </lineage>
</organism>
<sequence>MELPADEGSARLDRRRDAFITCADTLFLQQGFERTTLADVVECAGGSLATLYKLFGNKSGLLEAVMEQRVCAKEYRLQELADGRRPPAKVLAVLAQDLHERFLDPGEVALSRVVIAYSLENPAFARRFHGRTMASARGFLTRLFARWQDEGHRLNAPPETLAKIFLGLLIYDLHTEAISHGAAASSPGDLADKVRFFCIGAGLC</sequence>
<reference evidence="6 7" key="1">
    <citation type="submission" date="2014-11" db="EMBL/GenBank/DDBJ databases">
        <title>Draft genome sequence of Kirrobacter mercurialis.</title>
        <authorList>
            <person name="Coil D.A."/>
            <person name="Eisen J.A."/>
        </authorList>
    </citation>
    <scope>NUCLEOTIDE SEQUENCE [LARGE SCALE GENOMIC DNA]</scope>
    <source>
        <strain evidence="6 7">Coronado</strain>
    </source>
</reference>
<protein>
    <recommendedName>
        <fullName evidence="5">HTH tetR-type domain-containing protein</fullName>
    </recommendedName>
</protein>
<evidence type="ECO:0000313" key="7">
    <source>
        <dbReference type="Proteomes" id="UP000030988"/>
    </source>
</evidence>
<dbReference type="PANTHER" id="PTHR30055:SF234">
    <property type="entry name" value="HTH-TYPE TRANSCRIPTIONAL REGULATOR BETI"/>
    <property type="match status" value="1"/>
</dbReference>
<dbReference type="Pfam" id="PF00440">
    <property type="entry name" value="TetR_N"/>
    <property type="match status" value="1"/>
</dbReference>
<dbReference type="GO" id="GO:0000976">
    <property type="term" value="F:transcription cis-regulatory region binding"/>
    <property type="evidence" value="ECO:0007669"/>
    <property type="project" value="TreeGrafter"/>
</dbReference>
<evidence type="ECO:0000256" key="1">
    <source>
        <dbReference type="ARBA" id="ARBA00023015"/>
    </source>
</evidence>
<dbReference type="Pfam" id="PF14246">
    <property type="entry name" value="TetR_C_7"/>
    <property type="match status" value="1"/>
</dbReference>
<proteinExistence type="predicted"/>
<dbReference type="Proteomes" id="UP000030988">
    <property type="component" value="Unassembled WGS sequence"/>
</dbReference>
<evidence type="ECO:0000259" key="5">
    <source>
        <dbReference type="PROSITE" id="PS50977"/>
    </source>
</evidence>
<dbReference type="InterPro" id="IPR039536">
    <property type="entry name" value="TetR_C_Proteobacteria"/>
</dbReference>
<accession>A0A0B2BZ81</accession>
<dbReference type="SUPFAM" id="SSF46689">
    <property type="entry name" value="Homeodomain-like"/>
    <property type="match status" value="1"/>
</dbReference>
<feature type="DNA-binding region" description="H-T-H motif" evidence="4">
    <location>
        <begin position="36"/>
        <end position="55"/>
    </location>
</feature>
<dbReference type="InterPro" id="IPR036271">
    <property type="entry name" value="Tet_transcr_reg_TetR-rel_C_sf"/>
</dbReference>
<keyword evidence="3" id="KW-0804">Transcription</keyword>
<keyword evidence="2 4" id="KW-0238">DNA-binding</keyword>
<evidence type="ECO:0000256" key="2">
    <source>
        <dbReference type="ARBA" id="ARBA00023125"/>
    </source>
</evidence>
<evidence type="ECO:0000256" key="4">
    <source>
        <dbReference type="PROSITE-ProRule" id="PRU00335"/>
    </source>
</evidence>
<dbReference type="InterPro" id="IPR001647">
    <property type="entry name" value="HTH_TetR"/>
</dbReference>
<evidence type="ECO:0000256" key="3">
    <source>
        <dbReference type="ARBA" id="ARBA00023163"/>
    </source>
</evidence>
<dbReference type="InterPro" id="IPR009057">
    <property type="entry name" value="Homeodomain-like_sf"/>
</dbReference>
<dbReference type="EMBL" id="JTDN01000002">
    <property type="protein sequence ID" value="KHL25011.1"/>
    <property type="molecule type" value="Genomic_DNA"/>
</dbReference>
<dbReference type="SUPFAM" id="SSF48498">
    <property type="entry name" value="Tetracyclin repressor-like, C-terminal domain"/>
    <property type="match status" value="1"/>
</dbReference>
<dbReference type="RefSeq" id="WP_039097481.1">
    <property type="nucleotide sequence ID" value="NZ_JTDN01000002.1"/>
</dbReference>
<feature type="domain" description="HTH tetR-type" evidence="5">
    <location>
        <begin position="13"/>
        <end position="73"/>
    </location>
</feature>
<dbReference type="PANTHER" id="PTHR30055">
    <property type="entry name" value="HTH-TYPE TRANSCRIPTIONAL REGULATOR RUTR"/>
    <property type="match status" value="1"/>
</dbReference>
<dbReference type="AlphaFoldDB" id="A0A0B2BZ81"/>
<dbReference type="GO" id="GO:0003700">
    <property type="term" value="F:DNA-binding transcription factor activity"/>
    <property type="evidence" value="ECO:0007669"/>
    <property type="project" value="TreeGrafter"/>
</dbReference>
<dbReference type="STRING" id="1572751.PK98_14345"/>
<keyword evidence="7" id="KW-1185">Reference proteome</keyword>
<comment type="caution">
    <text evidence="6">The sequence shown here is derived from an EMBL/GenBank/DDBJ whole genome shotgun (WGS) entry which is preliminary data.</text>
</comment>
<dbReference type="InterPro" id="IPR050109">
    <property type="entry name" value="HTH-type_TetR-like_transc_reg"/>
</dbReference>